<feature type="domain" description="Bromo" evidence="6">
    <location>
        <begin position="96"/>
        <end position="171"/>
    </location>
</feature>
<protein>
    <submittedName>
        <fullName evidence="8">Uncharacterized protein</fullName>
    </submittedName>
</protein>
<dbReference type="Gramene" id="Psat6g044640.1">
    <property type="protein sequence ID" value="Psat6g044640.1.cds"/>
    <property type="gene ID" value="Psat6g044640"/>
</dbReference>
<feature type="region of interest" description="Disordered" evidence="5">
    <location>
        <begin position="51"/>
        <end position="75"/>
    </location>
</feature>
<evidence type="ECO:0000256" key="3">
    <source>
        <dbReference type="ARBA" id="ARBA00023163"/>
    </source>
</evidence>
<dbReference type="Gramene" id="Psat06G0124100-T1">
    <property type="protein sequence ID" value="KAI5394507.1"/>
    <property type="gene ID" value="KIW84_061241"/>
</dbReference>
<keyword evidence="2 4" id="KW-0103">Bromodomain</keyword>
<dbReference type="InterPro" id="IPR027353">
    <property type="entry name" value="NET_dom"/>
</dbReference>
<evidence type="ECO:0000256" key="4">
    <source>
        <dbReference type="PROSITE-ProRule" id="PRU00035"/>
    </source>
</evidence>
<gene>
    <name evidence="8" type="ORF">KIW84_061241</name>
</gene>
<evidence type="ECO:0000256" key="1">
    <source>
        <dbReference type="ARBA" id="ARBA00023015"/>
    </source>
</evidence>
<dbReference type="Pfam" id="PF17035">
    <property type="entry name" value="BET"/>
    <property type="match status" value="1"/>
</dbReference>
<evidence type="ECO:0000256" key="2">
    <source>
        <dbReference type="ARBA" id="ARBA00023117"/>
    </source>
</evidence>
<dbReference type="Gene3D" id="1.20.920.10">
    <property type="entry name" value="Bromodomain-like"/>
    <property type="match status" value="1"/>
</dbReference>
<organism evidence="8 9">
    <name type="scientific">Pisum sativum</name>
    <name type="common">Garden pea</name>
    <name type="synonym">Lathyrus oleraceus</name>
    <dbReference type="NCBI Taxonomy" id="3888"/>
    <lineage>
        <taxon>Eukaryota</taxon>
        <taxon>Viridiplantae</taxon>
        <taxon>Streptophyta</taxon>
        <taxon>Embryophyta</taxon>
        <taxon>Tracheophyta</taxon>
        <taxon>Spermatophyta</taxon>
        <taxon>Magnoliopsida</taxon>
        <taxon>eudicotyledons</taxon>
        <taxon>Gunneridae</taxon>
        <taxon>Pentapetalae</taxon>
        <taxon>rosids</taxon>
        <taxon>fabids</taxon>
        <taxon>Fabales</taxon>
        <taxon>Fabaceae</taxon>
        <taxon>Papilionoideae</taxon>
        <taxon>50 kb inversion clade</taxon>
        <taxon>NPAAA clade</taxon>
        <taxon>Hologalegina</taxon>
        <taxon>IRL clade</taxon>
        <taxon>Fabeae</taxon>
        <taxon>Lathyrus</taxon>
    </lineage>
</organism>
<dbReference type="InterPro" id="IPR038336">
    <property type="entry name" value="NET_sf"/>
</dbReference>
<dbReference type="PANTHER" id="PTHR45926">
    <property type="entry name" value="OSJNBA0053K19.4 PROTEIN"/>
    <property type="match status" value="1"/>
</dbReference>
<evidence type="ECO:0000256" key="5">
    <source>
        <dbReference type="SAM" id="MobiDB-lite"/>
    </source>
</evidence>
<dbReference type="Gene3D" id="1.20.1270.220">
    <property type="match status" value="1"/>
</dbReference>
<dbReference type="PRINTS" id="PR00503">
    <property type="entry name" value="BROMODOMAIN"/>
</dbReference>
<sequence>MVDYSDQPPSDQCISNQDLTRYGHFLDQLHTQINELENQVTEVEQFYQSTDVQNNDCKTKGREKPPAGSKKPPQRVLEEMQDEIMRNFSKMLNDITHHKWAWPFLEPVDVKGLGLYDYYEIIEKPMDFSTIEKKMKVKDGSGYKNVKEIYADVRLIFNNAMKYNEEKHTIHEMAKTLLYKFEKKWSHLLPKVTKLENELSKEAHENLNKKLAQEATYANMTMKLSEELSKADKALTNLKSIMIAKCRKLSSLEKPLLAADITKLSPDNLHKALEIVNENNPNFQLNIEEVTLDLDSQSNYTLWRLYMFVKNALELQDASSGITHVDNIEENEVITREEEKTDVKRRRMM</sequence>
<keyword evidence="3" id="KW-0804">Transcription</keyword>
<evidence type="ECO:0000259" key="7">
    <source>
        <dbReference type="PROSITE" id="PS51525"/>
    </source>
</evidence>
<dbReference type="SUPFAM" id="SSF47370">
    <property type="entry name" value="Bromodomain"/>
    <property type="match status" value="1"/>
</dbReference>
<dbReference type="AlphaFoldDB" id="A0A9D5A210"/>
<evidence type="ECO:0000313" key="8">
    <source>
        <dbReference type="EMBL" id="KAI5394507.1"/>
    </source>
</evidence>
<dbReference type="EMBL" id="JAMSHJ010000006">
    <property type="protein sequence ID" value="KAI5394507.1"/>
    <property type="molecule type" value="Genomic_DNA"/>
</dbReference>
<dbReference type="OrthoDB" id="21449at2759"/>
<evidence type="ECO:0000313" key="9">
    <source>
        <dbReference type="Proteomes" id="UP001058974"/>
    </source>
</evidence>
<dbReference type="SMART" id="SM00297">
    <property type="entry name" value="BROMO"/>
    <property type="match status" value="1"/>
</dbReference>
<comment type="caution">
    <text evidence="8">The sequence shown here is derived from an EMBL/GenBank/DDBJ whole genome shotgun (WGS) entry which is preliminary data.</text>
</comment>
<dbReference type="Pfam" id="PF00439">
    <property type="entry name" value="Bromodomain"/>
    <property type="match status" value="1"/>
</dbReference>
<dbReference type="InterPro" id="IPR036427">
    <property type="entry name" value="Bromodomain-like_sf"/>
</dbReference>
<evidence type="ECO:0000259" key="6">
    <source>
        <dbReference type="PROSITE" id="PS50014"/>
    </source>
</evidence>
<keyword evidence="1" id="KW-0805">Transcription regulation</keyword>
<accession>A0A9D5A210</accession>
<name>A0A9D5A210_PEA</name>
<dbReference type="Proteomes" id="UP001058974">
    <property type="component" value="Chromosome 6"/>
</dbReference>
<dbReference type="PROSITE" id="PS51525">
    <property type="entry name" value="NET"/>
    <property type="match status" value="1"/>
</dbReference>
<reference evidence="8 9" key="1">
    <citation type="journal article" date="2022" name="Nat. Genet.">
        <title>Improved pea reference genome and pan-genome highlight genomic features and evolutionary characteristics.</title>
        <authorList>
            <person name="Yang T."/>
            <person name="Liu R."/>
            <person name="Luo Y."/>
            <person name="Hu S."/>
            <person name="Wang D."/>
            <person name="Wang C."/>
            <person name="Pandey M.K."/>
            <person name="Ge S."/>
            <person name="Xu Q."/>
            <person name="Li N."/>
            <person name="Li G."/>
            <person name="Huang Y."/>
            <person name="Saxena R.K."/>
            <person name="Ji Y."/>
            <person name="Li M."/>
            <person name="Yan X."/>
            <person name="He Y."/>
            <person name="Liu Y."/>
            <person name="Wang X."/>
            <person name="Xiang C."/>
            <person name="Varshney R.K."/>
            <person name="Ding H."/>
            <person name="Gao S."/>
            <person name="Zong X."/>
        </authorList>
    </citation>
    <scope>NUCLEOTIDE SEQUENCE [LARGE SCALE GENOMIC DNA]</scope>
    <source>
        <strain evidence="8 9">cv. Zhongwan 6</strain>
    </source>
</reference>
<feature type="domain" description="NET" evidence="7">
    <location>
        <begin position="239"/>
        <end position="320"/>
    </location>
</feature>
<dbReference type="PROSITE" id="PS50014">
    <property type="entry name" value="BROMODOMAIN_2"/>
    <property type="match status" value="1"/>
</dbReference>
<proteinExistence type="predicted"/>
<keyword evidence="9" id="KW-1185">Reference proteome</keyword>
<dbReference type="InterPro" id="IPR001487">
    <property type="entry name" value="Bromodomain"/>
</dbReference>